<evidence type="ECO:0000256" key="2">
    <source>
        <dbReference type="SAM" id="MobiDB-lite"/>
    </source>
</evidence>
<dbReference type="OrthoDB" id="410404at2759"/>
<gene>
    <name evidence="4" type="ORF">SSLN_LOCUS11766</name>
</gene>
<reference evidence="6" key="1">
    <citation type="submission" date="2016-06" db="UniProtKB">
        <authorList>
            <consortium name="WormBaseParasite"/>
        </authorList>
    </citation>
    <scope>IDENTIFICATION</scope>
</reference>
<evidence type="ECO:0000313" key="6">
    <source>
        <dbReference type="WBParaSite" id="SSLN_0001221301-mRNA-1"/>
    </source>
</evidence>
<dbReference type="InterPro" id="IPR013087">
    <property type="entry name" value="Znf_C2H2_type"/>
</dbReference>
<dbReference type="GO" id="GO:0008270">
    <property type="term" value="F:zinc ion binding"/>
    <property type="evidence" value="ECO:0007669"/>
    <property type="project" value="UniProtKB-KW"/>
</dbReference>
<keyword evidence="1" id="KW-0862">Zinc</keyword>
<feature type="compositionally biased region" description="Low complexity" evidence="2">
    <location>
        <begin position="162"/>
        <end position="183"/>
    </location>
</feature>
<proteinExistence type="predicted"/>
<dbReference type="AlphaFoldDB" id="A0A183T5L8"/>
<dbReference type="Proteomes" id="UP000275846">
    <property type="component" value="Unassembled WGS sequence"/>
</dbReference>
<keyword evidence="5" id="KW-1185">Reference proteome</keyword>
<protein>
    <submittedName>
        <fullName evidence="6">C2H2-type domain-containing protein</fullName>
    </submittedName>
</protein>
<evidence type="ECO:0000313" key="5">
    <source>
        <dbReference type="Proteomes" id="UP000275846"/>
    </source>
</evidence>
<sequence>MCHHRLAVPLVPVDVNDGGILEGFVLVTRSSGRPNHGVDQKPQDPRHVEATETAMERPPGQKRSYKDTLKKSLKQLQINPATWKDVTQDRPAWRRSVKTGAVIYEANRIAAAKAKRVVRKSQAPRTNTANGQALPKCPRCQRTFRARIGLDGHIRTRCNNNPTTSTSAKPASDPTTTTTPTTDNNLIDAQPPTITDTILRPPLLAPITATNTSCPTPTTSVATSDYLPFFTYYLQHHHCPQYQR</sequence>
<dbReference type="WBParaSite" id="SSLN_0001221301-mRNA-1">
    <property type="protein sequence ID" value="SSLN_0001221301-mRNA-1"/>
    <property type="gene ID" value="SSLN_0001221301"/>
</dbReference>
<dbReference type="EMBL" id="UYSU01036783">
    <property type="protein sequence ID" value="VDL98151.1"/>
    <property type="molecule type" value="Genomic_DNA"/>
</dbReference>
<reference evidence="4 5" key="2">
    <citation type="submission" date="2018-11" db="EMBL/GenBank/DDBJ databases">
        <authorList>
            <consortium name="Pathogen Informatics"/>
        </authorList>
    </citation>
    <scope>NUCLEOTIDE SEQUENCE [LARGE SCALE GENOMIC DNA]</scope>
    <source>
        <strain evidence="4 5">NST_G2</strain>
    </source>
</reference>
<evidence type="ECO:0000259" key="3">
    <source>
        <dbReference type="PROSITE" id="PS50157"/>
    </source>
</evidence>
<feature type="region of interest" description="Disordered" evidence="2">
    <location>
        <begin position="154"/>
        <end position="189"/>
    </location>
</feature>
<keyword evidence="1" id="KW-0863">Zinc-finger</keyword>
<organism evidence="6">
    <name type="scientific">Schistocephalus solidus</name>
    <name type="common">Tapeworm</name>
    <dbReference type="NCBI Taxonomy" id="70667"/>
    <lineage>
        <taxon>Eukaryota</taxon>
        <taxon>Metazoa</taxon>
        <taxon>Spiralia</taxon>
        <taxon>Lophotrochozoa</taxon>
        <taxon>Platyhelminthes</taxon>
        <taxon>Cestoda</taxon>
        <taxon>Eucestoda</taxon>
        <taxon>Diphyllobothriidea</taxon>
        <taxon>Diphyllobothriidae</taxon>
        <taxon>Schistocephalus</taxon>
    </lineage>
</organism>
<keyword evidence="1" id="KW-0479">Metal-binding</keyword>
<evidence type="ECO:0000256" key="1">
    <source>
        <dbReference type="PROSITE-ProRule" id="PRU00042"/>
    </source>
</evidence>
<dbReference type="PROSITE" id="PS50157">
    <property type="entry name" value="ZINC_FINGER_C2H2_2"/>
    <property type="match status" value="1"/>
</dbReference>
<evidence type="ECO:0000313" key="4">
    <source>
        <dbReference type="EMBL" id="VDL98151.1"/>
    </source>
</evidence>
<accession>A0A183T5L8</accession>
<feature type="domain" description="C2H2-type" evidence="3">
    <location>
        <begin position="135"/>
        <end position="162"/>
    </location>
</feature>
<name>A0A183T5L8_SCHSO</name>